<dbReference type="InterPro" id="IPR013103">
    <property type="entry name" value="RVT_2"/>
</dbReference>
<evidence type="ECO:0000313" key="3">
    <source>
        <dbReference type="EMBL" id="KYP52795.1"/>
    </source>
</evidence>
<name>A0A151SD86_CAJCA</name>
<proteinExistence type="predicted"/>
<keyword evidence="4" id="KW-1185">Reference proteome</keyword>
<organism evidence="3 4">
    <name type="scientific">Cajanus cajan</name>
    <name type="common">Pigeon pea</name>
    <name type="synonym">Cajanus indicus</name>
    <dbReference type="NCBI Taxonomy" id="3821"/>
    <lineage>
        <taxon>Eukaryota</taxon>
        <taxon>Viridiplantae</taxon>
        <taxon>Streptophyta</taxon>
        <taxon>Embryophyta</taxon>
        <taxon>Tracheophyta</taxon>
        <taxon>Spermatophyta</taxon>
        <taxon>Magnoliopsida</taxon>
        <taxon>eudicotyledons</taxon>
        <taxon>Gunneridae</taxon>
        <taxon>Pentapetalae</taxon>
        <taxon>rosids</taxon>
        <taxon>fabids</taxon>
        <taxon>Fabales</taxon>
        <taxon>Fabaceae</taxon>
        <taxon>Papilionoideae</taxon>
        <taxon>50 kb inversion clade</taxon>
        <taxon>NPAAA clade</taxon>
        <taxon>indigoferoid/millettioid clade</taxon>
        <taxon>Phaseoleae</taxon>
        <taxon>Cajanus</taxon>
    </lineage>
</organism>
<dbReference type="InterPro" id="IPR054722">
    <property type="entry name" value="PolX-like_BBD"/>
</dbReference>
<accession>A0A151SD86</accession>
<protein>
    <submittedName>
        <fullName evidence="3">Uncharacterized protein</fullName>
    </submittedName>
</protein>
<dbReference type="Pfam" id="PF07727">
    <property type="entry name" value="RVT_2"/>
    <property type="match status" value="1"/>
</dbReference>
<evidence type="ECO:0000313" key="4">
    <source>
        <dbReference type="Proteomes" id="UP000075243"/>
    </source>
</evidence>
<dbReference type="Proteomes" id="UP000075243">
    <property type="component" value="Unassembled WGS sequence"/>
</dbReference>
<evidence type="ECO:0000259" key="1">
    <source>
        <dbReference type="Pfam" id="PF07727"/>
    </source>
</evidence>
<reference evidence="3" key="1">
    <citation type="journal article" date="2012" name="Nat. Biotechnol.">
        <title>Draft genome sequence of pigeonpea (Cajanus cajan), an orphan legume crop of resource-poor farmers.</title>
        <authorList>
            <person name="Varshney R.K."/>
            <person name="Chen W."/>
            <person name="Li Y."/>
            <person name="Bharti A.K."/>
            <person name="Saxena R.K."/>
            <person name="Schlueter J.A."/>
            <person name="Donoghue M.T."/>
            <person name="Azam S."/>
            <person name="Fan G."/>
            <person name="Whaley A.M."/>
            <person name="Farmer A.D."/>
            <person name="Sheridan J."/>
            <person name="Iwata A."/>
            <person name="Tuteja R."/>
            <person name="Penmetsa R.V."/>
            <person name="Wu W."/>
            <person name="Upadhyaya H.D."/>
            <person name="Yang S.P."/>
            <person name="Shah T."/>
            <person name="Saxena K.B."/>
            <person name="Michael T."/>
            <person name="McCombie W.R."/>
            <person name="Yang B."/>
            <person name="Zhang G."/>
            <person name="Yang H."/>
            <person name="Wang J."/>
            <person name="Spillane C."/>
            <person name="Cook D.R."/>
            <person name="May G.D."/>
            <person name="Xu X."/>
            <person name="Jackson S.A."/>
        </authorList>
    </citation>
    <scope>NUCLEOTIDE SEQUENCE [LARGE SCALE GENOMIC DNA]</scope>
</reference>
<feature type="domain" description="Retrovirus-related Pol polyprotein from transposon TNT 1-94-like beta-barrel" evidence="2">
    <location>
        <begin position="107"/>
        <end position="173"/>
    </location>
</feature>
<dbReference type="Pfam" id="PF22936">
    <property type="entry name" value="Pol_BBD"/>
    <property type="match status" value="1"/>
</dbReference>
<evidence type="ECO:0000259" key="2">
    <source>
        <dbReference type="Pfam" id="PF22936"/>
    </source>
</evidence>
<dbReference type="Gramene" id="C.cajan_25280.t">
    <property type="protein sequence ID" value="C.cajan_25280.t"/>
    <property type="gene ID" value="C.cajan_25280"/>
</dbReference>
<dbReference type="AlphaFoldDB" id="A0A151SD86"/>
<sequence length="338" mass="38715">MMRALFKFVDGFIQEPQKFDQLRDAWVRCNTMILSWINTISRKQNKESTSNFTHEDYDHLIDMLKKAKLQSPEHNINQLVHQTIAESVSSSNSQQNQPGNPLEHTNWILDTGATNHVCNSLYHPIDPVHVKLPNGITSTAQFSRAIIFSEKFFLNDVLYIPNFHLNIISVQRIVASLDYELIFNKNSCIIQDLTSKKMIEVVENIVLSLHYNQSHHDHHLFTKHHGTRFTMILIYVDDLIIAGTDSDEINHIKQSLDVKFKIKDLGLLRYFLGLEMSRSAGLFHLLPIASSHQLADIFTKPLDPSPFQYLLSKLGLINIYSPACRGVLDHNSTISKIS</sequence>
<feature type="domain" description="Reverse transcriptase Ty1/copia-type" evidence="1">
    <location>
        <begin position="201"/>
        <end position="285"/>
    </location>
</feature>
<gene>
    <name evidence="3" type="ORF">KK1_025330</name>
</gene>
<dbReference type="EMBL" id="KQ483420">
    <property type="protein sequence ID" value="KYP52795.1"/>
    <property type="molecule type" value="Genomic_DNA"/>
</dbReference>